<sequence>MSDPAVLEDNHIGVNGSKVNQCGEIVGQSLDTKVEIASIDLAEINVTFHVGSAPSSPKDTKILDNTCSENVAPEDNQALDEAMAEQLINESLPSLPNVE</sequence>
<proteinExistence type="predicted"/>
<dbReference type="Proteomes" id="UP001454036">
    <property type="component" value="Unassembled WGS sequence"/>
</dbReference>
<name>A0AAV3PS76_LITER</name>
<evidence type="ECO:0000313" key="2">
    <source>
        <dbReference type="Proteomes" id="UP001454036"/>
    </source>
</evidence>
<gene>
    <name evidence="1" type="ORF">LIER_11386</name>
</gene>
<evidence type="ECO:0000313" key="1">
    <source>
        <dbReference type="EMBL" id="GAA0153063.1"/>
    </source>
</evidence>
<dbReference type="AlphaFoldDB" id="A0AAV3PS76"/>
<protein>
    <submittedName>
        <fullName evidence="1">Uncharacterized protein</fullName>
    </submittedName>
</protein>
<organism evidence="1 2">
    <name type="scientific">Lithospermum erythrorhizon</name>
    <name type="common">Purple gromwell</name>
    <name type="synonym">Lithospermum officinale var. erythrorhizon</name>
    <dbReference type="NCBI Taxonomy" id="34254"/>
    <lineage>
        <taxon>Eukaryota</taxon>
        <taxon>Viridiplantae</taxon>
        <taxon>Streptophyta</taxon>
        <taxon>Embryophyta</taxon>
        <taxon>Tracheophyta</taxon>
        <taxon>Spermatophyta</taxon>
        <taxon>Magnoliopsida</taxon>
        <taxon>eudicotyledons</taxon>
        <taxon>Gunneridae</taxon>
        <taxon>Pentapetalae</taxon>
        <taxon>asterids</taxon>
        <taxon>lamiids</taxon>
        <taxon>Boraginales</taxon>
        <taxon>Boraginaceae</taxon>
        <taxon>Boraginoideae</taxon>
        <taxon>Lithospermeae</taxon>
        <taxon>Lithospermum</taxon>
    </lineage>
</organism>
<reference evidence="1 2" key="1">
    <citation type="submission" date="2024-01" db="EMBL/GenBank/DDBJ databases">
        <title>The complete chloroplast genome sequence of Lithospermum erythrorhizon: insights into the phylogenetic relationship among Boraginaceae species and the maternal lineages of purple gromwells.</title>
        <authorList>
            <person name="Okada T."/>
            <person name="Watanabe K."/>
        </authorList>
    </citation>
    <scope>NUCLEOTIDE SEQUENCE [LARGE SCALE GENOMIC DNA]</scope>
</reference>
<accession>A0AAV3PS76</accession>
<keyword evidence="2" id="KW-1185">Reference proteome</keyword>
<comment type="caution">
    <text evidence="1">The sequence shown here is derived from an EMBL/GenBank/DDBJ whole genome shotgun (WGS) entry which is preliminary data.</text>
</comment>
<dbReference type="EMBL" id="BAABME010002107">
    <property type="protein sequence ID" value="GAA0153063.1"/>
    <property type="molecule type" value="Genomic_DNA"/>
</dbReference>